<dbReference type="Proteomes" id="UP000001876">
    <property type="component" value="Unassembled WGS sequence"/>
</dbReference>
<dbReference type="InterPro" id="IPR054220">
    <property type="entry name" value="DUF6940"/>
</dbReference>
<sequence length="284" mass="29651">MTTRSVGVKVAATAGLLVLLASARRLSAPSMGLSARVHDDSGRRRSASASSNAHLDASSSSSAAYVASSSAAPGGGTRTSFSTRGTALSNRDVISLWRGAAPSAETFRETFLSSLRASPHDAFYWETPPLTRRALEREYEHVVTRAPSLVGASPEPETFAEHLASAEAEARGGVAVYRNLGGDATLVAPTPWSDPPSRSPGAHLAAFVRAAPAARAHALLVALGETLDARLGVGDGVGGVDDADDDDDDPVWVSTNGGGVAWTHVRLDAAPKYYVHAPYRERPR</sequence>
<keyword evidence="2" id="KW-0732">Signal</keyword>
<feature type="signal peptide" evidence="2">
    <location>
        <begin position="1"/>
        <end position="23"/>
    </location>
</feature>
<dbReference type="eggNOG" id="ENOG502S91Y">
    <property type="taxonomic scope" value="Eukaryota"/>
</dbReference>
<dbReference type="RefSeq" id="XP_003054938.1">
    <property type="nucleotide sequence ID" value="XM_003054892.1"/>
</dbReference>
<proteinExistence type="predicted"/>
<organism evidence="4">
    <name type="scientific">Micromonas pusilla (strain CCMP1545)</name>
    <name type="common">Picoplanktonic green alga</name>
    <dbReference type="NCBI Taxonomy" id="564608"/>
    <lineage>
        <taxon>Eukaryota</taxon>
        <taxon>Viridiplantae</taxon>
        <taxon>Chlorophyta</taxon>
        <taxon>Mamiellophyceae</taxon>
        <taxon>Mamiellales</taxon>
        <taxon>Mamiellaceae</taxon>
        <taxon>Micromonas</taxon>
    </lineage>
</organism>
<accession>C1MHD5</accession>
<feature type="chain" id="PRO_5002910244" evidence="2">
    <location>
        <begin position="24"/>
        <end position="284"/>
    </location>
</feature>
<name>C1MHD5_MICPC</name>
<dbReference type="EMBL" id="GG663735">
    <property type="protein sequence ID" value="EEH60190.1"/>
    <property type="molecule type" value="Genomic_DNA"/>
</dbReference>
<evidence type="ECO:0000313" key="4">
    <source>
        <dbReference type="Proteomes" id="UP000001876"/>
    </source>
</evidence>
<dbReference type="AlphaFoldDB" id="C1MHD5"/>
<keyword evidence="4" id="KW-1185">Reference proteome</keyword>
<evidence type="ECO:0000313" key="3">
    <source>
        <dbReference type="EMBL" id="EEH60190.1"/>
    </source>
</evidence>
<dbReference type="KEGG" id="mpp:MICPUCDRAFT_50138"/>
<feature type="region of interest" description="Disordered" evidence="1">
    <location>
        <begin position="31"/>
        <end position="54"/>
    </location>
</feature>
<gene>
    <name evidence="3" type="ORF">MICPUCDRAFT_50138</name>
</gene>
<dbReference type="Pfam" id="PF22086">
    <property type="entry name" value="DUF6940"/>
    <property type="match status" value="1"/>
</dbReference>
<dbReference type="GeneID" id="9681002"/>
<reference evidence="3 4" key="1">
    <citation type="journal article" date="2009" name="Science">
        <title>Green evolution and dynamic adaptations revealed by genomes of the marine picoeukaryotes Micromonas.</title>
        <authorList>
            <person name="Worden A.Z."/>
            <person name="Lee J.H."/>
            <person name="Mock T."/>
            <person name="Rouze P."/>
            <person name="Simmons M.P."/>
            <person name="Aerts A.L."/>
            <person name="Allen A.E."/>
            <person name="Cuvelier M.L."/>
            <person name="Derelle E."/>
            <person name="Everett M.V."/>
            <person name="Foulon E."/>
            <person name="Grimwood J."/>
            <person name="Gundlach H."/>
            <person name="Henrissat B."/>
            <person name="Napoli C."/>
            <person name="McDonald S.M."/>
            <person name="Parker M.S."/>
            <person name="Rombauts S."/>
            <person name="Salamov A."/>
            <person name="Von Dassow P."/>
            <person name="Badger J.H."/>
            <person name="Coutinho P.M."/>
            <person name="Demir E."/>
            <person name="Dubchak I."/>
            <person name="Gentemann C."/>
            <person name="Eikrem W."/>
            <person name="Gready J.E."/>
            <person name="John U."/>
            <person name="Lanier W."/>
            <person name="Lindquist E.A."/>
            <person name="Lucas S."/>
            <person name="Mayer K.F."/>
            <person name="Moreau H."/>
            <person name="Not F."/>
            <person name="Otillar R."/>
            <person name="Panaud O."/>
            <person name="Pangilinan J."/>
            <person name="Paulsen I."/>
            <person name="Piegu B."/>
            <person name="Poliakov A."/>
            <person name="Robbens S."/>
            <person name="Schmutz J."/>
            <person name="Toulza E."/>
            <person name="Wyss T."/>
            <person name="Zelensky A."/>
            <person name="Zhou K."/>
            <person name="Armbrust E.V."/>
            <person name="Bhattacharya D."/>
            <person name="Goodenough U.W."/>
            <person name="Van de Peer Y."/>
            <person name="Grigoriev I.V."/>
        </authorList>
    </citation>
    <scope>NUCLEOTIDE SEQUENCE [LARGE SCALE GENOMIC DNA]</scope>
    <source>
        <strain evidence="3 4">CCMP1545</strain>
    </source>
</reference>
<protein>
    <submittedName>
        <fullName evidence="3">Predicted protein</fullName>
    </submittedName>
</protein>
<evidence type="ECO:0000256" key="2">
    <source>
        <dbReference type="SAM" id="SignalP"/>
    </source>
</evidence>
<dbReference type="OrthoDB" id="411235at2759"/>
<evidence type="ECO:0000256" key="1">
    <source>
        <dbReference type="SAM" id="MobiDB-lite"/>
    </source>
</evidence>